<feature type="transmembrane region" description="Helical" evidence="1">
    <location>
        <begin position="6"/>
        <end position="28"/>
    </location>
</feature>
<evidence type="ECO:0000313" key="3">
    <source>
        <dbReference type="Proteomes" id="UP001359559"/>
    </source>
</evidence>
<name>A0AAN9PEN8_CLITE</name>
<sequence>MTEGGMFSVFFIFGFVLVSNQVVSFWNTFTSSFSFLADHLLFRVHPFFVLLANRLSILMWVSHHILYSVKLFCNVNQVLIFLILENTRKKSRKKMVKEKVELEFV</sequence>
<evidence type="ECO:0000313" key="2">
    <source>
        <dbReference type="EMBL" id="KAK7295878.1"/>
    </source>
</evidence>
<evidence type="ECO:0000256" key="1">
    <source>
        <dbReference type="SAM" id="Phobius"/>
    </source>
</evidence>
<gene>
    <name evidence="2" type="ORF">RJT34_18792</name>
</gene>
<feature type="transmembrane region" description="Helical" evidence="1">
    <location>
        <begin position="65"/>
        <end position="84"/>
    </location>
</feature>
<reference evidence="2 3" key="1">
    <citation type="submission" date="2024-01" db="EMBL/GenBank/DDBJ databases">
        <title>The genomes of 5 underutilized Papilionoideae crops provide insights into root nodulation and disease resistance.</title>
        <authorList>
            <person name="Yuan L."/>
        </authorList>
    </citation>
    <scope>NUCLEOTIDE SEQUENCE [LARGE SCALE GENOMIC DNA]</scope>
    <source>
        <strain evidence="2">LY-2023</strain>
        <tissue evidence="2">Leaf</tissue>
    </source>
</reference>
<accession>A0AAN9PEN8</accession>
<keyword evidence="1" id="KW-0472">Membrane</keyword>
<comment type="caution">
    <text evidence="2">The sequence shown here is derived from an EMBL/GenBank/DDBJ whole genome shotgun (WGS) entry which is preliminary data.</text>
</comment>
<keyword evidence="1" id="KW-1133">Transmembrane helix</keyword>
<proteinExistence type="predicted"/>
<keyword evidence="3" id="KW-1185">Reference proteome</keyword>
<dbReference type="AlphaFoldDB" id="A0AAN9PEN8"/>
<keyword evidence="1" id="KW-0812">Transmembrane</keyword>
<protein>
    <submittedName>
        <fullName evidence="2">Uncharacterized protein</fullName>
    </submittedName>
</protein>
<organism evidence="2 3">
    <name type="scientific">Clitoria ternatea</name>
    <name type="common">Butterfly pea</name>
    <dbReference type="NCBI Taxonomy" id="43366"/>
    <lineage>
        <taxon>Eukaryota</taxon>
        <taxon>Viridiplantae</taxon>
        <taxon>Streptophyta</taxon>
        <taxon>Embryophyta</taxon>
        <taxon>Tracheophyta</taxon>
        <taxon>Spermatophyta</taxon>
        <taxon>Magnoliopsida</taxon>
        <taxon>eudicotyledons</taxon>
        <taxon>Gunneridae</taxon>
        <taxon>Pentapetalae</taxon>
        <taxon>rosids</taxon>
        <taxon>fabids</taxon>
        <taxon>Fabales</taxon>
        <taxon>Fabaceae</taxon>
        <taxon>Papilionoideae</taxon>
        <taxon>50 kb inversion clade</taxon>
        <taxon>NPAAA clade</taxon>
        <taxon>indigoferoid/millettioid clade</taxon>
        <taxon>Phaseoleae</taxon>
        <taxon>Clitoria</taxon>
    </lineage>
</organism>
<dbReference type="Proteomes" id="UP001359559">
    <property type="component" value="Unassembled WGS sequence"/>
</dbReference>
<dbReference type="EMBL" id="JAYKXN010000004">
    <property type="protein sequence ID" value="KAK7295878.1"/>
    <property type="molecule type" value="Genomic_DNA"/>
</dbReference>